<gene>
    <name evidence="1" type="ORF">EIP75_17470</name>
</gene>
<dbReference type="EMBL" id="RSED01000015">
    <property type="protein sequence ID" value="RRS03109.1"/>
    <property type="molecule type" value="Genomic_DNA"/>
</dbReference>
<name>A0A426V810_9BURK</name>
<dbReference type="InterPro" id="IPR008949">
    <property type="entry name" value="Isoprenoid_synthase_dom_sf"/>
</dbReference>
<evidence type="ECO:0000313" key="1">
    <source>
        <dbReference type="EMBL" id="RRS03109.1"/>
    </source>
</evidence>
<dbReference type="Proteomes" id="UP000269265">
    <property type="component" value="Unassembled WGS sequence"/>
</dbReference>
<evidence type="ECO:0000313" key="2">
    <source>
        <dbReference type="Proteomes" id="UP000269265"/>
    </source>
</evidence>
<dbReference type="Gene3D" id="1.10.600.10">
    <property type="entry name" value="Farnesyl Diphosphate Synthase"/>
    <property type="match status" value="1"/>
</dbReference>
<sequence>MIAEVPVPRPGSSLHLALLSAGPARPRLQAWVRWWHEVSRIPYEVSDPAIADRKLAWWAQAVQDAFRQPPQHPLLRELLLTDDRLDTSKVPPLDLWLQQIEGLQVLTQQTRWMDETTLLRHIKATTGSACEGAVLMTGAAQLATHALARRAGTALRRVHILARLGQDARQGWLHIPIDVLQRHGVRAHELLNPVSAVPDELIRGLLDAWAQQAREEITAIRMEARALPHAERRAWRPLAVLLRLALLLLDDLARAGYPVLQQRLVVGTWRKLWTAQRERWAA</sequence>
<dbReference type="AlphaFoldDB" id="A0A426V810"/>
<comment type="caution">
    <text evidence="1">The sequence shown here is derived from an EMBL/GenBank/DDBJ whole genome shotgun (WGS) entry which is preliminary data.</text>
</comment>
<dbReference type="SUPFAM" id="SSF48576">
    <property type="entry name" value="Terpenoid synthases"/>
    <property type="match status" value="1"/>
</dbReference>
<dbReference type="InterPro" id="IPR002060">
    <property type="entry name" value="Squ/phyt_synthse"/>
</dbReference>
<dbReference type="OrthoDB" id="9807580at2"/>
<dbReference type="PANTHER" id="PTHR31480">
    <property type="entry name" value="BIFUNCTIONAL LYCOPENE CYCLASE/PHYTOENE SYNTHASE"/>
    <property type="match status" value="1"/>
</dbReference>
<dbReference type="RefSeq" id="WP_125244572.1">
    <property type="nucleotide sequence ID" value="NZ_RSED01000015.1"/>
</dbReference>
<dbReference type="GO" id="GO:0016765">
    <property type="term" value="F:transferase activity, transferring alkyl or aryl (other than methyl) groups"/>
    <property type="evidence" value="ECO:0007669"/>
    <property type="project" value="UniProtKB-ARBA"/>
</dbReference>
<reference evidence="1 2" key="1">
    <citation type="submission" date="2018-12" db="EMBL/GenBank/DDBJ databases">
        <title>The whole draft genome of Aquabacterium sp. SJQ9.</title>
        <authorList>
            <person name="Sun L."/>
            <person name="Gao X."/>
            <person name="Chen W."/>
            <person name="Huang K."/>
        </authorList>
    </citation>
    <scope>NUCLEOTIDE SEQUENCE [LARGE SCALE GENOMIC DNA]</scope>
    <source>
        <strain evidence="1 2">SJQ9</strain>
    </source>
</reference>
<dbReference type="Pfam" id="PF00494">
    <property type="entry name" value="SQS_PSY"/>
    <property type="match status" value="1"/>
</dbReference>
<accession>A0A426V810</accession>
<organism evidence="1 2">
    <name type="scientific">Aquabacterium soli</name>
    <dbReference type="NCBI Taxonomy" id="2493092"/>
    <lineage>
        <taxon>Bacteria</taxon>
        <taxon>Pseudomonadati</taxon>
        <taxon>Pseudomonadota</taxon>
        <taxon>Betaproteobacteria</taxon>
        <taxon>Burkholderiales</taxon>
        <taxon>Aquabacterium</taxon>
    </lineage>
</organism>
<evidence type="ECO:0008006" key="3">
    <source>
        <dbReference type="Google" id="ProtNLM"/>
    </source>
</evidence>
<protein>
    <recommendedName>
        <fullName evidence="3">Phytoene synthase</fullName>
    </recommendedName>
</protein>
<keyword evidence="2" id="KW-1185">Reference proteome</keyword>
<proteinExistence type="predicted"/>